<dbReference type="PANTHER" id="PTHR38479">
    <property type="entry name" value="LMO0824 PROTEIN"/>
    <property type="match status" value="1"/>
</dbReference>
<organism evidence="1 2">
    <name type="scientific">Streptomyces albireticuli</name>
    <dbReference type="NCBI Taxonomy" id="1940"/>
    <lineage>
        <taxon>Bacteria</taxon>
        <taxon>Bacillati</taxon>
        <taxon>Actinomycetota</taxon>
        <taxon>Actinomycetes</taxon>
        <taxon>Kitasatosporales</taxon>
        <taxon>Streptomycetaceae</taxon>
        <taxon>Streptomyces</taxon>
    </lineage>
</organism>
<dbReference type="PANTHER" id="PTHR38479:SF2">
    <property type="entry name" value="WINGED HELIX DNA-BINDING DOMAIN-CONTAINING PROTEIN"/>
    <property type="match status" value="1"/>
</dbReference>
<dbReference type="InterPro" id="IPR009351">
    <property type="entry name" value="AlkZ-like"/>
</dbReference>
<dbReference type="Pfam" id="PF06224">
    <property type="entry name" value="AlkZ-like"/>
    <property type="match status" value="1"/>
</dbReference>
<evidence type="ECO:0000313" key="1">
    <source>
        <dbReference type="EMBL" id="PAU49640.1"/>
    </source>
</evidence>
<accession>A0A2A2DE80</accession>
<dbReference type="Proteomes" id="UP000218944">
    <property type="component" value="Unassembled WGS sequence"/>
</dbReference>
<dbReference type="EMBL" id="NSJV01000126">
    <property type="protein sequence ID" value="PAU49640.1"/>
    <property type="molecule type" value="Genomic_DNA"/>
</dbReference>
<sequence>MTALRRITPAERRARLAARHLLAPDRRAAGPREVAEALIGLHATDPATVFLSAAARMSAPTAAAVDHALYGATPPLARIRCMRRTMFVTPHHLAPALHAATAKDAGRDRDAAVEHLRATLGWSPARYAAVEKATLAALTARGRATAAELAADVPDLREDYAVNAGKPYETRRRVSAPVLGTLAAEGRVRRTRPAGSWTSAQYRWERAEPFPAVPAAEARAVLARHYLAAFGPVTEADVKWWTGWTLTDTRKAVAATGAEAVELDEGTGYLLPEDNQPPAETDSEPEPWVALLPGLDPTPMGWRHRDFYLDPAHTPALFDRNGNIGPTIWADGRIIGAWAQHPGGHINHHLLTDPGRHTRALINNAVQRLSIFLDGTRVTPCYRTPLERELAAARPARHG</sequence>
<dbReference type="AlphaFoldDB" id="A0A2A2DE80"/>
<evidence type="ECO:0008006" key="3">
    <source>
        <dbReference type="Google" id="ProtNLM"/>
    </source>
</evidence>
<gene>
    <name evidence="1" type="ORF">CK936_06745</name>
</gene>
<name>A0A2A2DE80_9ACTN</name>
<evidence type="ECO:0000313" key="2">
    <source>
        <dbReference type="Proteomes" id="UP000218944"/>
    </source>
</evidence>
<keyword evidence="2" id="KW-1185">Reference proteome</keyword>
<protein>
    <recommendedName>
        <fullName evidence="3">Winged helix DNA-binding domain-containing protein</fullName>
    </recommendedName>
</protein>
<reference evidence="1 2" key="1">
    <citation type="submission" date="2017-08" db="EMBL/GenBank/DDBJ databases">
        <title>Genome sequence of Streptomyces albireticuli NRRL B-1670.</title>
        <authorList>
            <person name="Graham D.E."/>
            <person name="Mahan K.M."/>
            <person name="Klingeman D.M."/>
            <person name="Hettich R.L."/>
            <person name="Parry R.J."/>
            <person name="Spain J.C."/>
        </authorList>
    </citation>
    <scope>NUCLEOTIDE SEQUENCE [LARGE SCALE GENOMIC DNA]</scope>
    <source>
        <strain evidence="1 2">NRRL B-1670</strain>
    </source>
</reference>
<dbReference type="RefSeq" id="WP_095579543.1">
    <property type="nucleotide sequence ID" value="NZ_JAJQQQ010000014.1"/>
</dbReference>
<proteinExistence type="predicted"/>
<comment type="caution">
    <text evidence="1">The sequence shown here is derived from an EMBL/GenBank/DDBJ whole genome shotgun (WGS) entry which is preliminary data.</text>
</comment>